<keyword evidence="4" id="KW-1185">Reference proteome</keyword>
<protein>
    <submittedName>
        <fullName evidence="3">Uncharacterized protein</fullName>
    </submittedName>
</protein>
<gene>
    <name evidence="3" type="ORF">R1T40_19245</name>
</gene>
<name>A0ABZ0HHM4_TRISK</name>
<evidence type="ECO:0000313" key="3">
    <source>
        <dbReference type="EMBL" id="WOI33047.1"/>
    </source>
</evidence>
<dbReference type="EMBL" id="CP136704">
    <property type="protein sequence ID" value="WOI33047.1"/>
    <property type="molecule type" value="Genomic_DNA"/>
</dbReference>
<dbReference type="RefSeq" id="WP_317385270.1">
    <property type="nucleotide sequence ID" value="NZ_CP136704.1"/>
</dbReference>
<organism evidence="3 4">
    <name type="scientific">Tritonibacter scottomollicae</name>
    <name type="common">Epibacterium scottomollicae</name>
    <dbReference type="NCBI Taxonomy" id="483013"/>
    <lineage>
        <taxon>Bacteria</taxon>
        <taxon>Pseudomonadati</taxon>
        <taxon>Pseudomonadota</taxon>
        <taxon>Alphaproteobacteria</taxon>
        <taxon>Rhodobacterales</taxon>
        <taxon>Paracoccaceae</taxon>
        <taxon>Tritonibacter</taxon>
    </lineage>
</organism>
<sequence>MFRQAEENLLQAKEALRLAQEAYDSLASRRPLRTPAWKRKQLQKRRSLTDEGNRTLRREAERRARKRRLKLREQAQKRAFIYSFGADNSIVQPTDELVSLFQEVGSLDQFAKRLAITRRDAIHGLKAAGFDIVENIAKAWEGGKSLRALSQVHGPTPQTLSKWIKSTGRAIKPRNSNQKYDRARLYELFDDGWTTNKIAMTMKLSWATVQRCKTSWWETKNTQV</sequence>
<feature type="compositionally biased region" description="Basic and acidic residues" evidence="2">
    <location>
        <begin position="47"/>
        <end position="62"/>
    </location>
</feature>
<reference evidence="3 4" key="1">
    <citation type="submission" date="2023-10" db="EMBL/GenBank/DDBJ databases">
        <title>Eight complete genome sequences of bacteria isolated from laboratory stock of Giant Kelp gametophytes.</title>
        <authorList>
            <person name="Tolentino B."/>
            <person name="Nuzhdin S."/>
        </authorList>
    </citation>
    <scope>NUCLEOTIDE SEQUENCE [LARGE SCALE GENOMIC DNA]</scope>
    <source>
        <strain evidence="3 4">LC.270.F.C4</strain>
    </source>
</reference>
<feature type="coiled-coil region" evidence="1">
    <location>
        <begin position="2"/>
        <end position="29"/>
    </location>
</feature>
<accession>A0ABZ0HHM4</accession>
<evidence type="ECO:0000313" key="4">
    <source>
        <dbReference type="Proteomes" id="UP001302666"/>
    </source>
</evidence>
<evidence type="ECO:0000256" key="2">
    <source>
        <dbReference type="SAM" id="MobiDB-lite"/>
    </source>
</evidence>
<dbReference type="Proteomes" id="UP001302666">
    <property type="component" value="Chromosome"/>
</dbReference>
<feature type="region of interest" description="Disordered" evidence="2">
    <location>
        <begin position="38"/>
        <end position="64"/>
    </location>
</feature>
<proteinExistence type="predicted"/>
<keyword evidence="1" id="KW-0175">Coiled coil</keyword>
<evidence type="ECO:0000256" key="1">
    <source>
        <dbReference type="SAM" id="Coils"/>
    </source>
</evidence>